<dbReference type="RefSeq" id="WP_048141289.1">
    <property type="nucleotide sequence ID" value="NZ_CP009516.1"/>
</dbReference>
<dbReference type="NCBIfam" id="TIGR01487">
    <property type="entry name" value="Pglycolate_arch"/>
    <property type="match status" value="1"/>
</dbReference>
<dbReference type="PANTHER" id="PTHR10000">
    <property type="entry name" value="PHOSPHOSERINE PHOSPHATASE"/>
    <property type="match status" value="1"/>
</dbReference>
<dbReference type="Pfam" id="PF08282">
    <property type="entry name" value="Hydrolase_3"/>
    <property type="match status" value="2"/>
</dbReference>
<protein>
    <recommendedName>
        <fullName evidence="5 6">Phosphoglycolate phosphatase</fullName>
        <shortName evidence="5">PGP</shortName>
        <shortName evidence="5">PGPase</shortName>
        <ecNumber evidence="5 6">3.1.3.18</ecNumber>
    </recommendedName>
</protein>
<feature type="binding site" evidence="5">
    <location>
        <position position="11"/>
    </location>
    <ligand>
        <name>Mg(2+)</name>
        <dbReference type="ChEBI" id="CHEBI:18420"/>
    </ligand>
</feature>
<dbReference type="CDD" id="cd07514">
    <property type="entry name" value="HAD_Pase"/>
    <property type="match status" value="1"/>
</dbReference>
<dbReference type="OrthoDB" id="120822at2157"/>
<dbReference type="InterPro" id="IPR036412">
    <property type="entry name" value="HAD-like_sf"/>
</dbReference>
<keyword evidence="2 5" id="KW-0378">Hydrolase</keyword>
<sequence>MKFKALVVDIDGTITCENRELHLGAVKKIRTLKVPVVLATGNILCYARTTSRLIGLDGAVIAENGGAVTVRYDLNGIFEGSIEECEKAFSFLSRHFKLTKLDPMYRKTEIALRRDFDLEEARALLQTQPYDIELVDTKYAIHIKSIKINKGIGLQKLAGMMSLEAEDFVAIGDSANDAEMFEAAGFGIAVANGDERIKEVANYVTEASFGDGAIEAIEFLELNGWI</sequence>
<comment type="similarity">
    <text evidence="5">Belongs to the archaeal SPP-like hydrolase family.</text>
</comment>
<keyword evidence="3 5" id="KW-0460">Magnesium</keyword>
<dbReference type="PATRIC" id="fig|1434110.4.peg.3977"/>
<evidence type="ECO:0000256" key="6">
    <source>
        <dbReference type="NCBIfam" id="TIGR01487"/>
    </source>
</evidence>
<evidence type="ECO:0000256" key="1">
    <source>
        <dbReference type="ARBA" id="ARBA00022723"/>
    </source>
</evidence>
<dbReference type="Gene3D" id="3.40.50.1000">
    <property type="entry name" value="HAD superfamily/HAD-like"/>
    <property type="match status" value="1"/>
</dbReference>
<dbReference type="PANTHER" id="PTHR10000:SF8">
    <property type="entry name" value="HAD SUPERFAMILY HYDROLASE-LIKE, TYPE 3"/>
    <property type="match status" value="1"/>
</dbReference>
<dbReference type="SUPFAM" id="SSF56784">
    <property type="entry name" value="HAD-like"/>
    <property type="match status" value="1"/>
</dbReference>
<evidence type="ECO:0000256" key="3">
    <source>
        <dbReference type="ARBA" id="ARBA00022842"/>
    </source>
</evidence>
<evidence type="ECO:0000256" key="4">
    <source>
        <dbReference type="ARBA" id="ARBA00023277"/>
    </source>
</evidence>
<reference evidence="7 8" key="1">
    <citation type="submission" date="2014-07" db="EMBL/GenBank/DDBJ databases">
        <title>Methanogenic archaea and the global carbon cycle.</title>
        <authorList>
            <person name="Henriksen J.R."/>
            <person name="Luke J."/>
            <person name="Reinhart S."/>
            <person name="Benedict M.N."/>
            <person name="Youngblut N.D."/>
            <person name="Metcalf M.E."/>
            <person name="Whitaker R.J."/>
            <person name="Metcalf W.W."/>
        </authorList>
    </citation>
    <scope>NUCLEOTIDE SEQUENCE [LARGE SCALE GENOMIC DNA]</scope>
    <source>
        <strain evidence="7 8">HB-1</strain>
    </source>
</reference>
<dbReference type="HOGENOM" id="CLU_044146_2_0_2"/>
<dbReference type="STRING" id="1434110.MSHOH_3084"/>
<dbReference type="GO" id="GO:0005829">
    <property type="term" value="C:cytosol"/>
    <property type="evidence" value="ECO:0007669"/>
    <property type="project" value="TreeGrafter"/>
</dbReference>
<evidence type="ECO:0000313" key="7">
    <source>
        <dbReference type="EMBL" id="AKB79567.1"/>
    </source>
</evidence>
<accession>A0A0E3SGQ7</accession>
<dbReference type="AlphaFoldDB" id="A0A0E3SGQ7"/>
<dbReference type="Gene3D" id="3.90.1070.10">
    <property type="match status" value="1"/>
</dbReference>
<dbReference type="NCBIfam" id="TIGR01482">
    <property type="entry name" value="SPP-subfamily"/>
    <property type="match status" value="1"/>
</dbReference>
<dbReference type="InterPro" id="IPR006379">
    <property type="entry name" value="HAD-SF_hydro_IIB"/>
</dbReference>
<comment type="cofactor">
    <cofactor evidence="5">
        <name>Mg(2+)</name>
        <dbReference type="ChEBI" id="CHEBI:18420"/>
    </cofactor>
</comment>
<dbReference type="Proteomes" id="UP000033101">
    <property type="component" value="Chromosome"/>
</dbReference>
<keyword evidence="8" id="KW-1185">Reference proteome</keyword>
<dbReference type="SFLD" id="SFLDG01144">
    <property type="entry name" value="C2.B.4:_PGP_Like"/>
    <property type="match status" value="1"/>
</dbReference>
<dbReference type="SFLD" id="SFLDG01140">
    <property type="entry name" value="C2.B:_Phosphomannomutase_and_P"/>
    <property type="match status" value="1"/>
</dbReference>
<keyword evidence="4 5" id="KW-0119">Carbohydrate metabolism</keyword>
<dbReference type="GO" id="GO:0000287">
    <property type="term" value="F:magnesium ion binding"/>
    <property type="evidence" value="ECO:0007669"/>
    <property type="project" value="InterPro"/>
</dbReference>
<name>A0A0E3SGQ7_9EURY</name>
<feature type="binding site" evidence="5">
    <location>
        <position position="150"/>
    </location>
    <ligand>
        <name>substrate</name>
    </ligand>
</feature>
<dbReference type="NCBIfam" id="NF002245">
    <property type="entry name" value="PRK01158.1"/>
    <property type="match status" value="1"/>
</dbReference>
<gene>
    <name evidence="7" type="ORF">MSHOH_3084</name>
</gene>
<dbReference type="InterPro" id="IPR023214">
    <property type="entry name" value="HAD_sf"/>
</dbReference>
<dbReference type="NCBIfam" id="TIGR01484">
    <property type="entry name" value="HAD-SF-IIB"/>
    <property type="match status" value="1"/>
</dbReference>
<dbReference type="KEGG" id="mhor:MSHOH_3084"/>
<comment type="catalytic activity">
    <reaction evidence="5">
        <text>2-phosphoglycolate + H2O = glycolate + phosphate</text>
        <dbReference type="Rhea" id="RHEA:14369"/>
        <dbReference type="ChEBI" id="CHEBI:15377"/>
        <dbReference type="ChEBI" id="CHEBI:29805"/>
        <dbReference type="ChEBI" id="CHEBI:43474"/>
        <dbReference type="ChEBI" id="CHEBI:58033"/>
        <dbReference type="EC" id="3.1.3.18"/>
    </reaction>
</comment>
<dbReference type="InterPro" id="IPR006382">
    <property type="entry name" value="PGPase"/>
</dbReference>
<evidence type="ECO:0000313" key="8">
    <source>
        <dbReference type="Proteomes" id="UP000033101"/>
    </source>
</evidence>
<feature type="binding site" evidence="5">
    <location>
        <position position="177"/>
    </location>
    <ligand>
        <name>Mg(2+)</name>
        <dbReference type="ChEBI" id="CHEBI:18420"/>
    </ligand>
</feature>
<dbReference type="SFLD" id="SFLDF00446">
    <property type="entry name" value="phosphoglycolate_phosphatase_3"/>
    <property type="match status" value="1"/>
</dbReference>
<comment type="function">
    <text evidence="5">Catalyzes the dephosphorylation of 2-phosphoglycolate.</text>
</comment>
<dbReference type="GO" id="GO:0008967">
    <property type="term" value="F:phosphoglycolate phosphatase activity"/>
    <property type="evidence" value="ECO:0007669"/>
    <property type="project" value="UniProtKB-UniRule"/>
</dbReference>
<organism evidence="7 8">
    <name type="scientific">Methanosarcina horonobensis HB-1 = JCM 15518</name>
    <dbReference type="NCBI Taxonomy" id="1434110"/>
    <lineage>
        <taxon>Archaea</taxon>
        <taxon>Methanobacteriati</taxon>
        <taxon>Methanobacteriota</taxon>
        <taxon>Stenosarchaea group</taxon>
        <taxon>Methanomicrobia</taxon>
        <taxon>Methanosarcinales</taxon>
        <taxon>Methanosarcinaceae</taxon>
        <taxon>Methanosarcina</taxon>
    </lineage>
</organism>
<feature type="active site" description="Nucleophile" evidence="5">
    <location>
        <position position="9"/>
    </location>
</feature>
<dbReference type="HAMAP" id="MF_01419">
    <property type="entry name" value="GPH_hydrolase_arch"/>
    <property type="match status" value="1"/>
</dbReference>
<dbReference type="GeneID" id="24832408"/>
<feature type="binding site" evidence="5">
    <location>
        <position position="173"/>
    </location>
    <ligand>
        <name>Mg(2+)</name>
        <dbReference type="ChEBI" id="CHEBI:18420"/>
    </ligand>
</feature>
<keyword evidence="1 5" id="KW-0479">Metal-binding</keyword>
<evidence type="ECO:0000256" key="2">
    <source>
        <dbReference type="ARBA" id="ARBA00022801"/>
    </source>
</evidence>
<proteinExistence type="inferred from homology"/>
<feature type="binding site" evidence="5">
    <location>
        <position position="9"/>
    </location>
    <ligand>
        <name>Mg(2+)</name>
        <dbReference type="ChEBI" id="CHEBI:18420"/>
    </ligand>
</feature>
<dbReference type="EMBL" id="CP009516">
    <property type="protein sequence ID" value="AKB79567.1"/>
    <property type="molecule type" value="Genomic_DNA"/>
</dbReference>
<dbReference type="EC" id="3.1.3.18" evidence="5 6"/>
<evidence type="ECO:0000256" key="5">
    <source>
        <dbReference type="HAMAP-Rule" id="MF_01419"/>
    </source>
</evidence>
<dbReference type="SFLD" id="SFLDS00003">
    <property type="entry name" value="Haloacid_Dehalogenase"/>
    <property type="match status" value="1"/>
</dbReference>